<dbReference type="PANTHER" id="PTHR30024">
    <property type="entry name" value="ALIPHATIC SULFONATES-BINDING PROTEIN-RELATED"/>
    <property type="match status" value="1"/>
</dbReference>
<evidence type="ECO:0000259" key="2">
    <source>
        <dbReference type="SMART" id="SM00062"/>
    </source>
</evidence>
<gene>
    <name evidence="3" type="ORF">ABAZ39_15260</name>
    <name evidence="4" type="ORF">C1S70_20735</name>
</gene>
<geneLocation type="plasmid" evidence="4">
    <name>p13unnamed</name>
</geneLocation>
<dbReference type="Gene3D" id="3.40.190.10">
    <property type="entry name" value="Periplasmic binding protein-like II"/>
    <property type="match status" value="2"/>
</dbReference>
<dbReference type="OrthoDB" id="9771642at2"/>
<keyword evidence="3" id="KW-0614">Plasmid</keyword>
<dbReference type="PROSITE" id="PS51318">
    <property type="entry name" value="TAT"/>
    <property type="match status" value="1"/>
</dbReference>
<organism evidence="3 5">
    <name type="scientific">Azospirillum argentinense</name>
    <dbReference type="NCBI Taxonomy" id="2970906"/>
    <lineage>
        <taxon>Bacteria</taxon>
        <taxon>Pseudomonadati</taxon>
        <taxon>Pseudomonadota</taxon>
        <taxon>Alphaproteobacteria</taxon>
        <taxon>Rhodospirillales</taxon>
        <taxon>Azospirillaceae</taxon>
        <taxon>Azospirillum</taxon>
    </lineage>
</organism>
<dbReference type="SMART" id="SM00062">
    <property type="entry name" value="PBPb"/>
    <property type="match status" value="1"/>
</dbReference>
<sequence length="345" mass="36326">MSTHRNGSGISTLAPSRRGLLKVAAASAVALPFAGVASRLVAAPTPAALKPLKLAWNTGAVCGAPVAVAKHNGFFEKHGLDVEFVNFAGTTEQLLEALATGKADIGHGMALRWLKPLEQGFDVRIIAGVHGGCMRLLAAKNGGITSLAGLKGKTVAISDLSSPAKHLFSIQLAKQGIDPNKDVEWRVFPGDLLAIAVDKGEAQAVAHWDPVTYNFLKSGNLVEISTNLSGEFANRVCCVLGARGSLLREDKAAAAAVTRAVFEAQHYAAANPVEAAKVYQQYSPKSSIEDLAAQLSSQTHDHNPVGADIKREIALYAEELKSVQVFKPGTDTAKFADRVYADVLG</sequence>
<dbReference type="Pfam" id="PF09084">
    <property type="entry name" value="NMT1"/>
    <property type="match status" value="1"/>
</dbReference>
<dbReference type="InterPro" id="IPR006311">
    <property type="entry name" value="TAT_signal"/>
</dbReference>
<proteinExistence type="inferred from homology"/>
<feature type="domain" description="Solute-binding protein family 3/N-terminal" evidence="2">
    <location>
        <begin position="61"/>
        <end position="271"/>
    </location>
</feature>
<reference evidence="4 6" key="2">
    <citation type="submission" date="2018-01" db="EMBL/GenBank/DDBJ databases">
        <title>Whole genome sequence of Azospirillum brasilense REC3 isolated from strawberry roots.</title>
        <authorList>
            <person name="Fontana C.A."/>
            <person name="Salazar S.M."/>
            <person name="Bassi D."/>
            <person name="Puglisi E."/>
            <person name="Lovaisa N.C."/>
            <person name="Toffoli L.M."/>
            <person name="Pedraza R."/>
            <person name="Cocconcelli P.S."/>
        </authorList>
    </citation>
    <scope>NUCLEOTIDE SEQUENCE [LARGE SCALE GENOMIC DNA]</scope>
    <source>
        <strain evidence="4 6">REC3</strain>
        <plasmid evidence="4">p13unnamed</plasmid>
    </source>
</reference>
<evidence type="ECO:0000313" key="4">
    <source>
        <dbReference type="EMBL" id="PNQ96911.1"/>
    </source>
</evidence>
<reference evidence="3 5" key="1">
    <citation type="journal article" date="2014" name="Genome Announc.">
        <title>Complete Genome Sequence of the Model Rhizosphere Strain Azospirillum brasilense Az39, Successfully Applied in Agriculture.</title>
        <authorList>
            <person name="Rivera D."/>
            <person name="Revale S."/>
            <person name="Molina R."/>
            <person name="Gualpa J."/>
            <person name="Puente M."/>
            <person name="Maroniche G."/>
            <person name="Paris G."/>
            <person name="Baker D."/>
            <person name="Clavijo B."/>
            <person name="McLay K."/>
            <person name="Spaepen S."/>
            <person name="Perticari A."/>
            <person name="Vazquez M."/>
            <person name="Wisniewski-Dye F."/>
            <person name="Watkins C."/>
            <person name="Martinez-Abarca F."/>
            <person name="Vanderleyden J."/>
            <person name="Cassan F."/>
        </authorList>
    </citation>
    <scope>NUCLEOTIDE SEQUENCE [LARGE SCALE GENOMIC DNA]</scope>
    <source>
        <strain evidence="3 5">Az39</strain>
        <plasmid evidence="3">AbAZ39_p1</plasmid>
    </source>
</reference>
<evidence type="ECO:0000313" key="5">
    <source>
        <dbReference type="Proteomes" id="UP000027186"/>
    </source>
</evidence>
<dbReference type="InterPro" id="IPR001638">
    <property type="entry name" value="Solute-binding_3/MltF_N"/>
</dbReference>
<dbReference type="InterPro" id="IPR015168">
    <property type="entry name" value="SsuA/THI5"/>
</dbReference>
<accession>A0A060DGI8</accession>
<dbReference type="Proteomes" id="UP000236268">
    <property type="component" value="Unassembled WGS sequence"/>
</dbReference>
<evidence type="ECO:0000256" key="1">
    <source>
        <dbReference type="ARBA" id="ARBA00010742"/>
    </source>
</evidence>
<dbReference type="Proteomes" id="UP000027186">
    <property type="component" value="Plasmid AbAZ39_p1"/>
</dbReference>
<dbReference type="AlphaFoldDB" id="A0A060DGI8"/>
<dbReference type="RefSeq" id="WP_040133836.1">
    <property type="nucleotide sequence ID" value="NZ_CP007794.1"/>
</dbReference>
<dbReference type="EMBL" id="CP007794">
    <property type="protein sequence ID" value="AIB13311.1"/>
    <property type="molecule type" value="Genomic_DNA"/>
</dbReference>
<dbReference type="KEGG" id="abq:ABAZ39_15260"/>
<dbReference type="EMBL" id="POWG01000024">
    <property type="protein sequence ID" value="PNQ96911.1"/>
    <property type="molecule type" value="Genomic_DNA"/>
</dbReference>
<accession>A0A2K1FWI1</accession>
<geneLocation type="plasmid" evidence="3 5">
    <name>AbAZ39_p1</name>
</geneLocation>
<dbReference type="SUPFAM" id="SSF53850">
    <property type="entry name" value="Periplasmic binding protein-like II"/>
    <property type="match status" value="1"/>
</dbReference>
<evidence type="ECO:0000313" key="6">
    <source>
        <dbReference type="Proteomes" id="UP000236268"/>
    </source>
</evidence>
<name>A0A060DGI8_9PROT</name>
<evidence type="ECO:0000313" key="3">
    <source>
        <dbReference type="EMBL" id="AIB13311.1"/>
    </source>
</evidence>
<comment type="similarity">
    <text evidence="1">Belongs to the bacterial solute-binding protein SsuA/TauA family.</text>
</comment>
<protein>
    <submittedName>
        <fullName evidence="3">ABC transporter substrate-binding protein</fullName>
    </submittedName>
</protein>
<dbReference type="PANTHER" id="PTHR30024:SF21">
    <property type="entry name" value="ABC TRANSPORTER SUBSTRATE-BINDING PROTEIN"/>
    <property type="match status" value="1"/>
</dbReference>